<dbReference type="Gene3D" id="3.40.50.300">
    <property type="entry name" value="P-loop containing nucleotide triphosphate hydrolases"/>
    <property type="match status" value="2"/>
</dbReference>
<dbReference type="PROSITE" id="PS51195">
    <property type="entry name" value="Q_MOTIF"/>
    <property type="match status" value="1"/>
</dbReference>
<dbReference type="EC" id="5.6.2.4" evidence="11"/>
<dbReference type="PROSITE" id="PS51192">
    <property type="entry name" value="HELICASE_ATP_BIND_1"/>
    <property type="match status" value="1"/>
</dbReference>
<dbReference type="AlphaFoldDB" id="A0A3G3IFY1"/>
<dbReference type="InterPro" id="IPR050474">
    <property type="entry name" value="Hel308_SKI2-like"/>
</dbReference>
<comment type="similarity">
    <text evidence="11">Belongs to the helicase family. Hel308 subfamily.</text>
</comment>
<dbReference type="RefSeq" id="WP_015504459.1">
    <property type="nucleotide sequence ID" value="NZ_CP017686.1"/>
</dbReference>
<dbReference type="Pfam" id="PF20470">
    <property type="entry name" value="HTH_61"/>
    <property type="match status" value="1"/>
</dbReference>
<dbReference type="Pfam" id="PF00270">
    <property type="entry name" value="DEAD"/>
    <property type="match status" value="1"/>
</dbReference>
<dbReference type="InterPro" id="IPR036390">
    <property type="entry name" value="WH_DNA-bd_sf"/>
</dbReference>
<evidence type="ECO:0000259" key="15">
    <source>
        <dbReference type="PROSITE" id="PS51195"/>
    </source>
</evidence>
<name>A0A3G3IFY1_9ARCH</name>
<dbReference type="InterPro" id="IPR027417">
    <property type="entry name" value="P-loop_NTPase"/>
</dbReference>
<keyword evidence="5 11" id="KW-0067">ATP-binding</keyword>
<organism evidence="16 17">
    <name type="scientific">Methanomethylophilus alvi</name>
    <dbReference type="NCBI Taxonomy" id="1291540"/>
    <lineage>
        <taxon>Archaea</taxon>
        <taxon>Methanobacteriati</taxon>
        <taxon>Thermoplasmatota</taxon>
        <taxon>Thermoplasmata</taxon>
        <taxon>Methanomassiliicoccales</taxon>
        <taxon>Methanomethylophilaceae</taxon>
        <taxon>Methanomethylophilus</taxon>
    </lineage>
</organism>
<keyword evidence="2 11" id="KW-0227">DNA damage</keyword>
<keyword evidence="6 11" id="KW-0238">DNA-binding</keyword>
<sequence length="750" mass="83465">MKFRDLDIPDALRDALEMQGFNEMYPPQAEAIPKALSGKNLVAAVPTASGKSLVGFIPALNMVLRKRSKVLYIVPLKALASEKRDDLAKFSDLGIRVVMTTGDPDRDDDVSDADIVIATSEKADSMIRHGNRWIDDLGLIIADEVHMIHDPGRGPTLEVAMTKFMHRNPGMQVIALSATISNAEDLAMWLDADLVRTDWRPTKLKEGVYYNQEIVFSDASSVEVPPETDPIWAMIKQTVSDGGQVMVFVNSRRSTESVASKFSKKMLALTGSSITDSERQMLEGGADTTSVGVKLADCVACGIAFHHAGLDYKQRRAVEEGFRERRIKCIVATPTLAAGINLPARRVIVRDTTRFESNAGNVPIPVMEIKQMCGRAGRPGYDPWGEAVLIAKSYDDYEHLMDDYVCQDTERLTSKLGNEKTLRSHILGLIATGDADSEEGIAEFMHETFFGATSQLYGIERVIENVVDFLAEQGMVERNGDSIRILPFGKRVSDLYIDPWTAVILKKAVLKMDDDTDEFMVMQVLACTPDVMGMYPKKSDTDMLELVDAEYDGKYLCTLIDECGGDGYEEASWDNHMADLKTAVLLRDWIDEVSEDVITDRMKIGPGDIRSRVDSADWILYSMNEIAFIFNPDASRTIKPLLTRVRYGVKEELIPLVSFRGVGRSRARTLLNAGIRNRTDIARWDVGALAALNRIGPSLAKSLKEQAGYGVRDEEPPREDYDEETEYMLEKMAAEMDEKLGGTQRNIDSF</sequence>
<dbReference type="GO" id="GO:0003677">
    <property type="term" value="F:DNA binding"/>
    <property type="evidence" value="ECO:0007669"/>
    <property type="project" value="UniProtKB-UniRule"/>
</dbReference>
<dbReference type="SUPFAM" id="SSF158702">
    <property type="entry name" value="Sec63 N-terminal domain-like"/>
    <property type="match status" value="1"/>
</dbReference>
<dbReference type="SMART" id="SM00487">
    <property type="entry name" value="DEXDc"/>
    <property type="match status" value="1"/>
</dbReference>
<dbReference type="InterPro" id="IPR046931">
    <property type="entry name" value="HTH_61"/>
</dbReference>
<gene>
    <name evidence="11" type="primary">hel308</name>
    <name evidence="16" type="ORF">BKD89_02800</name>
</gene>
<evidence type="ECO:0000256" key="4">
    <source>
        <dbReference type="ARBA" id="ARBA00022806"/>
    </source>
</evidence>
<feature type="domain" description="DEAD-box RNA helicase Q" evidence="15">
    <location>
        <begin position="1"/>
        <end position="29"/>
    </location>
</feature>
<dbReference type="GO" id="GO:0005524">
    <property type="term" value="F:ATP binding"/>
    <property type="evidence" value="ECO:0007669"/>
    <property type="project" value="UniProtKB-UniRule"/>
</dbReference>
<dbReference type="GO" id="GO:0003724">
    <property type="term" value="F:RNA helicase activity"/>
    <property type="evidence" value="ECO:0007669"/>
    <property type="project" value="InterPro"/>
</dbReference>
<accession>A0A3G3IFY1</accession>
<comment type="catalytic activity">
    <reaction evidence="9 11">
        <text>Couples ATP hydrolysis with the unwinding of duplex DNA by translocating in the 3'-5' direction.</text>
        <dbReference type="EC" id="5.6.2.4"/>
    </reaction>
</comment>
<dbReference type="InterPro" id="IPR001650">
    <property type="entry name" value="Helicase_C-like"/>
</dbReference>
<dbReference type="Proteomes" id="UP000273278">
    <property type="component" value="Chromosome"/>
</dbReference>
<dbReference type="GeneID" id="41321362"/>
<dbReference type="InterPro" id="IPR014014">
    <property type="entry name" value="RNA_helicase_DEAD_Q_motif"/>
</dbReference>
<feature type="binding site" evidence="11">
    <location>
        <position position="28"/>
    </location>
    <ligand>
        <name>ATP</name>
        <dbReference type="ChEBI" id="CHEBI:30616"/>
    </ligand>
</feature>
<evidence type="ECO:0000256" key="3">
    <source>
        <dbReference type="ARBA" id="ARBA00022801"/>
    </source>
</evidence>
<keyword evidence="7 11" id="KW-0234">DNA repair</keyword>
<keyword evidence="1 11" id="KW-0547">Nucleotide-binding</keyword>
<comment type="subunit">
    <text evidence="11">Monomer.</text>
</comment>
<dbReference type="InterPro" id="IPR022965">
    <property type="entry name" value="Helicase_Hel308"/>
</dbReference>
<dbReference type="InterPro" id="IPR048772">
    <property type="entry name" value="Hel308-like_dom4"/>
</dbReference>
<feature type="short sequence motif" description="Q motif" evidence="12">
    <location>
        <begin position="1"/>
        <end position="29"/>
    </location>
</feature>
<dbReference type="SUPFAM" id="SSF52540">
    <property type="entry name" value="P-loop containing nucleoside triphosphate hydrolases"/>
    <property type="match status" value="1"/>
</dbReference>
<evidence type="ECO:0000256" key="10">
    <source>
        <dbReference type="ARBA" id="ARBA00048988"/>
    </source>
</evidence>
<dbReference type="GO" id="GO:0043138">
    <property type="term" value="F:3'-5' DNA helicase activity"/>
    <property type="evidence" value="ECO:0007669"/>
    <property type="project" value="UniProtKB-UniRule"/>
</dbReference>
<evidence type="ECO:0000256" key="7">
    <source>
        <dbReference type="ARBA" id="ARBA00023204"/>
    </source>
</evidence>
<feature type="domain" description="Helicase ATP-binding" evidence="13">
    <location>
        <begin position="32"/>
        <end position="198"/>
    </location>
</feature>
<evidence type="ECO:0000256" key="2">
    <source>
        <dbReference type="ARBA" id="ARBA00022763"/>
    </source>
</evidence>
<keyword evidence="8 11" id="KW-0413">Isomerase</keyword>
<proteinExistence type="inferred from homology"/>
<dbReference type="OMA" id="MFLNANI"/>
<dbReference type="Pfam" id="PF14520">
    <property type="entry name" value="HHH_5"/>
    <property type="match status" value="1"/>
</dbReference>
<dbReference type="SUPFAM" id="SSF46785">
    <property type="entry name" value="Winged helix' DNA-binding domain"/>
    <property type="match status" value="1"/>
</dbReference>
<evidence type="ECO:0000256" key="8">
    <source>
        <dbReference type="ARBA" id="ARBA00023235"/>
    </source>
</evidence>
<dbReference type="EMBL" id="CP017686">
    <property type="protein sequence ID" value="AYQ54735.1"/>
    <property type="molecule type" value="Genomic_DNA"/>
</dbReference>
<evidence type="ECO:0000256" key="5">
    <source>
        <dbReference type="ARBA" id="ARBA00022840"/>
    </source>
</evidence>
<evidence type="ECO:0000256" key="12">
    <source>
        <dbReference type="PROSITE-ProRule" id="PRU00552"/>
    </source>
</evidence>
<reference evidence="16 17" key="1">
    <citation type="submission" date="2016-10" db="EMBL/GenBank/DDBJ databases">
        <title>Complete genome of the TMA-utilizing, human hosted archaeon Methanomethylophilus alvus Gen. nov, sp. nov., strain Mx-05, derived from a pure culture.</title>
        <authorList>
            <person name="Brugere J.-F."/>
            <person name="Ben Hania W."/>
            <person name="Chaudhary P.P."/>
            <person name="Gaci N."/>
            <person name="Borrel G."/>
            <person name="Cao Van Tuat L."/>
            <person name="Fardeau M.-L."/>
            <person name="Harris H.M.B."/>
            <person name="O'Toole P.W."/>
            <person name="Ollivier B."/>
        </authorList>
    </citation>
    <scope>NUCLEOTIDE SEQUENCE [LARGE SCALE GENOMIC DNA]</scope>
    <source>
        <strain evidence="16 17">Mx-05</strain>
    </source>
</reference>
<evidence type="ECO:0000313" key="17">
    <source>
        <dbReference type="Proteomes" id="UP000273278"/>
    </source>
</evidence>
<dbReference type="Pfam" id="PF00271">
    <property type="entry name" value="Helicase_C"/>
    <property type="match status" value="1"/>
</dbReference>
<evidence type="ECO:0000256" key="1">
    <source>
        <dbReference type="ARBA" id="ARBA00022741"/>
    </source>
</evidence>
<evidence type="ECO:0000313" key="16">
    <source>
        <dbReference type="EMBL" id="AYQ54735.1"/>
    </source>
</evidence>
<dbReference type="CDD" id="cd18795">
    <property type="entry name" value="SF2_C_Ski2"/>
    <property type="match status" value="1"/>
</dbReference>
<keyword evidence="3 11" id="KW-0378">Hydrolase</keyword>
<dbReference type="GO" id="GO:0016887">
    <property type="term" value="F:ATP hydrolysis activity"/>
    <property type="evidence" value="ECO:0007669"/>
    <property type="project" value="RHEA"/>
</dbReference>
<dbReference type="Gene3D" id="1.10.150.20">
    <property type="entry name" value="5' to 3' exonuclease, C-terminal subdomain"/>
    <property type="match status" value="1"/>
</dbReference>
<comment type="catalytic activity">
    <reaction evidence="10 11">
        <text>ATP + H2O = ADP + phosphate + H(+)</text>
        <dbReference type="Rhea" id="RHEA:13065"/>
        <dbReference type="ChEBI" id="CHEBI:15377"/>
        <dbReference type="ChEBI" id="CHEBI:15378"/>
        <dbReference type="ChEBI" id="CHEBI:30616"/>
        <dbReference type="ChEBI" id="CHEBI:43474"/>
        <dbReference type="ChEBI" id="CHEBI:456216"/>
        <dbReference type="EC" id="5.6.2.4"/>
    </reaction>
</comment>
<dbReference type="InterPro" id="IPR014001">
    <property type="entry name" value="Helicase_ATP-bd"/>
</dbReference>
<evidence type="ECO:0000259" key="13">
    <source>
        <dbReference type="PROSITE" id="PS51192"/>
    </source>
</evidence>
<dbReference type="PANTHER" id="PTHR47961:SF10">
    <property type="entry name" value="ATP-DEPENDENT DNA HELICASE HEL308"/>
    <property type="match status" value="1"/>
</dbReference>
<evidence type="ECO:0000256" key="6">
    <source>
        <dbReference type="ARBA" id="ARBA00023125"/>
    </source>
</evidence>
<dbReference type="HAMAP" id="MF_00442">
    <property type="entry name" value="Helicase_Hel308"/>
    <property type="match status" value="1"/>
</dbReference>
<dbReference type="GO" id="GO:0006281">
    <property type="term" value="P:DNA repair"/>
    <property type="evidence" value="ECO:0007669"/>
    <property type="project" value="UniProtKB-UniRule"/>
</dbReference>
<evidence type="ECO:0000256" key="11">
    <source>
        <dbReference type="HAMAP-Rule" id="MF_00442"/>
    </source>
</evidence>
<dbReference type="SMART" id="SM00490">
    <property type="entry name" value="HELICc"/>
    <property type="match status" value="1"/>
</dbReference>
<evidence type="ECO:0000256" key="9">
    <source>
        <dbReference type="ARBA" id="ARBA00034617"/>
    </source>
</evidence>
<dbReference type="Pfam" id="PF21280">
    <property type="entry name" value="Helicase_dom4_arc"/>
    <property type="match status" value="1"/>
</dbReference>
<keyword evidence="4 11" id="KW-0347">Helicase</keyword>
<comment type="function">
    <text evidence="11">DNA-dependent ATPase and 3'-5' DNA helicase that may be involved in repair of stalled replication forks.</text>
</comment>
<dbReference type="PROSITE" id="PS51194">
    <property type="entry name" value="HELICASE_CTER"/>
    <property type="match status" value="1"/>
</dbReference>
<feature type="domain" description="Helicase C-terminal" evidence="14">
    <location>
        <begin position="230"/>
        <end position="430"/>
    </location>
</feature>
<dbReference type="InterPro" id="IPR011545">
    <property type="entry name" value="DEAD/DEAH_box_helicase_dom"/>
</dbReference>
<dbReference type="PANTHER" id="PTHR47961">
    <property type="entry name" value="DNA POLYMERASE THETA, PUTATIVE (AFU_ORTHOLOGUE AFUA_1G05260)-RELATED"/>
    <property type="match status" value="1"/>
</dbReference>
<evidence type="ECO:0000259" key="14">
    <source>
        <dbReference type="PROSITE" id="PS51194"/>
    </source>
</evidence>
<protein>
    <recommendedName>
        <fullName evidence="11">ATP-dependent DNA helicase Hel308</fullName>
        <ecNumber evidence="11">5.6.2.4</ecNumber>
    </recommendedName>
    <alternativeName>
        <fullName evidence="11">DNA 3'-5' helicase Hel308</fullName>
    </alternativeName>
</protein>
<dbReference type="Gene3D" id="1.10.3380.30">
    <property type="match status" value="1"/>
</dbReference>